<evidence type="ECO:0000256" key="4">
    <source>
        <dbReference type="ARBA" id="ARBA00022801"/>
    </source>
</evidence>
<dbReference type="GO" id="GO:0008855">
    <property type="term" value="F:exodeoxyribonuclease VII activity"/>
    <property type="evidence" value="ECO:0007669"/>
    <property type="project" value="UniProtKB-UniRule"/>
</dbReference>
<keyword evidence="3 6" id="KW-0540">Nuclease</keyword>
<dbReference type="InterPro" id="IPR003761">
    <property type="entry name" value="Exonuc_VII_S"/>
</dbReference>
<dbReference type="PANTHER" id="PTHR34137:SF1">
    <property type="entry name" value="EXODEOXYRIBONUCLEASE 7 SMALL SUBUNIT"/>
    <property type="match status" value="1"/>
</dbReference>
<dbReference type="PANTHER" id="PTHR34137">
    <property type="entry name" value="EXODEOXYRIBONUCLEASE 7 SMALL SUBUNIT"/>
    <property type="match status" value="1"/>
</dbReference>
<dbReference type="EMBL" id="LGTE01000002">
    <property type="protein sequence ID" value="KNZ70733.1"/>
    <property type="molecule type" value="Genomic_DNA"/>
</dbReference>
<evidence type="ECO:0000256" key="2">
    <source>
        <dbReference type="ARBA" id="ARBA00022490"/>
    </source>
</evidence>
<dbReference type="GO" id="GO:0005829">
    <property type="term" value="C:cytosol"/>
    <property type="evidence" value="ECO:0007669"/>
    <property type="project" value="TreeGrafter"/>
</dbReference>
<feature type="coiled-coil region" evidence="7">
    <location>
        <begin position="4"/>
        <end position="31"/>
    </location>
</feature>
<name>A0A0L6W5S0_9FIRM</name>
<protein>
    <recommendedName>
        <fullName evidence="6">Exodeoxyribonuclease 7 small subunit</fullName>
        <ecNumber evidence="6">3.1.11.6</ecNumber>
    </recommendedName>
    <alternativeName>
        <fullName evidence="6">Exodeoxyribonuclease VII small subunit</fullName>
        <shortName evidence="6">Exonuclease VII small subunit</shortName>
    </alternativeName>
</protein>
<comment type="subcellular location">
    <subcellularLocation>
        <location evidence="6">Cytoplasm</location>
    </subcellularLocation>
</comment>
<evidence type="ECO:0000256" key="3">
    <source>
        <dbReference type="ARBA" id="ARBA00022722"/>
    </source>
</evidence>
<gene>
    <name evidence="6" type="primary">xseB</name>
    <name evidence="8" type="ORF">Tfer_0411</name>
</gene>
<evidence type="ECO:0000256" key="1">
    <source>
        <dbReference type="ARBA" id="ARBA00009998"/>
    </source>
</evidence>
<evidence type="ECO:0000256" key="6">
    <source>
        <dbReference type="HAMAP-Rule" id="MF_00337"/>
    </source>
</evidence>
<dbReference type="GO" id="GO:0006308">
    <property type="term" value="P:DNA catabolic process"/>
    <property type="evidence" value="ECO:0007669"/>
    <property type="project" value="UniProtKB-UniRule"/>
</dbReference>
<sequence>MSGEQEFNLDIENFEEAINRLEEIVKTLEEGNIGLDEALQKFETGVRLSRYCNNKLTEAERKINMLIRENDGTFSVKPVNPTEDFNE</sequence>
<comment type="function">
    <text evidence="6">Bidirectionally degrades single-stranded DNA into large acid-insoluble oligonucleotides, which are then degraded further into small acid-soluble oligonucleotides.</text>
</comment>
<dbReference type="RefSeq" id="WP_013120564.1">
    <property type="nucleotide sequence ID" value="NZ_LGTE01000002.1"/>
</dbReference>
<evidence type="ECO:0000313" key="8">
    <source>
        <dbReference type="EMBL" id="KNZ70733.1"/>
    </source>
</evidence>
<organism evidence="8 9">
    <name type="scientific">Thermincola ferriacetica</name>
    <dbReference type="NCBI Taxonomy" id="281456"/>
    <lineage>
        <taxon>Bacteria</taxon>
        <taxon>Bacillati</taxon>
        <taxon>Bacillota</taxon>
        <taxon>Clostridia</taxon>
        <taxon>Eubacteriales</taxon>
        <taxon>Thermincolaceae</taxon>
        <taxon>Thermincola</taxon>
    </lineage>
</organism>
<reference evidence="9" key="1">
    <citation type="submission" date="2015-07" db="EMBL/GenBank/DDBJ databases">
        <title>Complete Genome of Thermincola ferriacetica strain Z-0001T.</title>
        <authorList>
            <person name="Lusk B."/>
            <person name="Badalamenti J.P."/>
            <person name="Parameswaran P."/>
            <person name="Bond D.R."/>
            <person name="Torres C.I."/>
        </authorList>
    </citation>
    <scope>NUCLEOTIDE SEQUENCE [LARGE SCALE GENOMIC DNA]</scope>
    <source>
        <strain evidence="9">Z-0001</strain>
    </source>
</reference>
<dbReference type="AlphaFoldDB" id="A0A0L6W5S0"/>
<evidence type="ECO:0000256" key="7">
    <source>
        <dbReference type="SAM" id="Coils"/>
    </source>
</evidence>
<keyword evidence="7" id="KW-0175">Coiled coil</keyword>
<dbReference type="HAMAP" id="MF_00337">
    <property type="entry name" value="Exonuc_7_S"/>
    <property type="match status" value="1"/>
</dbReference>
<dbReference type="NCBIfam" id="TIGR01280">
    <property type="entry name" value="xseB"/>
    <property type="match status" value="1"/>
</dbReference>
<comment type="catalytic activity">
    <reaction evidence="6">
        <text>Exonucleolytic cleavage in either 5'- to 3'- or 3'- to 5'-direction to yield nucleoside 5'-phosphates.</text>
        <dbReference type="EC" id="3.1.11.6"/>
    </reaction>
</comment>
<dbReference type="Pfam" id="PF02609">
    <property type="entry name" value="Exonuc_VII_S"/>
    <property type="match status" value="1"/>
</dbReference>
<dbReference type="GO" id="GO:0009318">
    <property type="term" value="C:exodeoxyribonuclease VII complex"/>
    <property type="evidence" value="ECO:0007669"/>
    <property type="project" value="UniProtKB-UniRule"/>
</dbReference>
<comment type="caution">
    <text evidence="8">The sequence shown here is derived from an EMBL/GenBank/DDBJ whole genome shotgun (WGS) entry which is preliminary data.</text>
</comment>
<dbReference type="EC" id="3.1.11.6" evidence="6"/>
<dbReference type="NCBIfam" id="NF002140">
    <property type="entry name" value="PRK00977.1-4"/>
    <property type="match status" value="1"/>
</dbReference>
<evidence type="ECO:0000256" key="5">
    <source>
        <dbReference type="ARBA" id="ARBA00022839"/>
    </source>
</evidence>
<keyword evidence="9" id="KW-1185">Reference proteome</keyword>
<keyword evidence="2 6" id="KW-0963">Cytoplasm</keyword>
<proteinExistence type="inferred from homology"/>
<accession>A0A0L6W5S0</accession>
<keyword evidence="5 6" id="KW-0269">Exonuclease</keyword>
<dbReference type="SUPFAM" id="SSF116842">
    <property type="entry name" value="XseB-like"/>
    <property type="match status" value="1"/>
</dbReference>
<dbReference type="Gene3D" id="1.10.287.1040">
    <property type="entry name" value="Exonuclease VII, small subunit"/>
    <property type="match status" value="1"/>
</dbReference>
<evidence type="ECO:0000313" key="9">
    <source>
        <dbReference type="Proteomes" id="UP000037175"/>
    </source>
</evidence>
<dbReference type="InterPro" id="IPR037004">
    <property type="entry name" value="Exonuc_VII_ssu_sf"/>
</dbReference>
<keyword evidence="4 6" id="KW-0378">Hydrolase</keyword>
<comment type="similarity">
    <text evidence="1 6">Belongs to the XseB family.</text>
</comment>
<comment type="subunit">
    <text evidence="6">Heterooligomer composed of large and small subunits.</text>
</comment>
<dbReference type="Proteomes" id="UP000037175">
    <property type="component" value="Unassembled WGS sequence"/>
</dbReference>